<evidence type="ECO:0000313" key="2">
    <source>
        <dbReference type="Proteomes" id="UP001500751"/>
    </source>
</evidence>
<protein>
    <recommendedName>
        <fullName evidence="3">Transposase</fullName>
    </recommendedName>
</protein>
<dbReference type="Proteomes" id="UP001500751">
    <property type="component" value="Unassembled WGS sequence"/>
</dbReference>
<evidence type="ECO:0008006" key="3">
    <source>
        <dbReference type="Google" id="ProtNLM"/>
    </source>
</evidence>
<reference evidence="1 2" key="1">
    <citation type="journal article" date="2019" name="Int. J. Syst. Evol. Microbiol.">
        <title>The Global Catalogue of Microorganisms (GCM) 10K type strain sequencing project: providing services to taxonomists for standard genome sequencing and annotation.</title>
        <authorList>
            <consortium name="The Broad Institute Genomics Platform"/>
            <consortium name="The Broad Institute Genome Sequencing Center for Infectious Disease"/>
            <person name="Wu L."/>
            <person name="Ma J."/>
        </authorList>
    </citation>
    <scope>NUCLEOTIDE SEQUENCE [LARGE SCALE GENOMIC DNA]</scope>
    <source>
        <strain evidence="1 2">JCM 16014</strain>
    </source>
</reference>
<proteinExistence type="predicted"/>
<sequence>MRETRRPRPPRGSGIPEWHSLSAPDRDVAWTQLIDWVVWLHDRYELSIEERIPPCWPQHPGLVEELWALMIWRTEIYDRPNRAAGDTAHSWHRELRAFVEITVPFYARTCRAGHRGAEHLAATDRALYEQWRSHTPTKNIPLATLMSGRPRTTMQDEKWITAAAMQIAIDASEALELPTVKGCLRYEDNWWQRTRNRWIKIDDPAAIASIEEFIANTCEVDRVIAERARMRRVMTGKKEN</sequence>
<evidence type="ECO:0000313" key="1">
    <source>
        <dbReference type="EMBL" id="GAA2046414.1"/>
    </source>
</evidence>
<dbReference type="EMBL" id="BAAAQN010000041">
    <property type="protein sequence ID" value="GAA2046414.1"/>
    <property type="molecule type" value="Genomic_DNA"/>
</dbReference>
<gene>
    <name evidence="1" type="ORF">GCM10009839_58430</name>
</gene>
<accession>A0ABN2V0F1</accession>
<comment type="caution">
    <text evidence="1">The sequence shown here is derived from an EMBL/GenBank/DDBJ whole genome shotgun (WGS) entry which is preliminary data.</text>
</comment>
<organism evidence="1 2">
    <name type="scientific">Catenulispora yoronensis</name>
    <dbReference type="NCBI Taxonomy" id="450799"/>
    <lineage>
        <taxon>Bacteria</taxon>
        <taxon>Bacillati</taxon>
        <taxon>Actinomycetota</taxon>
        <taxon>Actinomycetes</taxon>
        <taxon>Catenulisporales</taxon>
        <taxon>Catenulisporaceae</taxon>
        <taxon>Catenulispora</taxon>
    </lineage>
</organism>
<keyword evidence="2" id="KW-1185">Reference proteome</keyword>
<name>A0ABN2V0F1_9ACTN</name>